<gene>
    <name evidence="5" type="ORF">MGWOODY_XGa2074</name>
</gene>
<dbReference type="InterPro" id="IPR050237">
    <property type="entry name" value="ATP-dep_AMP-bd_enzyme"/>
</dbReference>
<dbReference type="FunFam" id="3.30.300.30:FF:000008">
    <property type="entry name" value="2,3-dihydroxybenzoate-AMP ligase"/>
    <property type="match status" value="1"/>
</dbReference>
<dbReference type="Pfam" id="PF00501">
    <property type="entry name" value="AMP-binding"/>
    <property type="match status" value="1"/>
</dbReference>
<dbReference type="Pfam" id="PF13193">
    <property type="entry name" value="AMP-binding_C"/>
    <property type="match status" value="1"/>
</dbReference>
<dbReference type="PANTHER" id="PTHR43767">
    <property type="entry name" value="LONG-CHAIN-FATTY-ACID--COA LIGASE"/>
    <property type="match status" value="1"/>
</dbReference>
<dbReference type="EMBL" id="CZRL01000120">
    <property type="protein sequence ID" value="CUS55006.1"/>
    <property type="molecule type" value="Genomic_DNA"/>
</dbReference>
<dbReference type="InterPro" id="IPR045851">
    <property type="entry name" value="AMP-bd_C_sf"/>
</dbReference>
<evidence type="ECO:0000259" key="3">
    <source>
        <dbReference type="Pfam" id="PF00501"/>
    </source>
</evidence>
<dbReference type="InterPro" id="IPR042099">
    <property type="entry name" value="ANL_N_sf"/>
</dbReference>
<name>A0A170PSF2_9ZZZZ</name>
<dbReference type="Gene3D" id="3.40.50.12780">
    <property type="entry name" value="N-terminal domain of ligase-like"/>
    <property type="match status" value="1"/>
</dbReference>
<comment type="similarity">
    <text evidence="1">Belongs to the ATP-dependent AMP-binding enzyme family.</text>
</comment>
<evidence type="ECO:0000256" key="1">
    <source>
        <dbReference type="ARBA" id="ARBA00006432"/>
    </source>
</evidence>
<proteinExistence type="inferred from homology"/>
<organism evidence="5">
    <name type="scientific">hydrothermal vent metagenome</name>
    <dbReference type="NCBI Taxonomy" id="652676"/>
    <lineage>
        <taxon>unclassified sequences</taxon>
        <taxon>metagenomes</taxon>
        <taxon>ecological metagenomes</taxon>
    </lineage>
</organism>
<dbReference type="EC" id="6.2.1.3" evidence="5"/>
<dbReference type="NCBIfam" id="NF004837">
    <property type="entry name" value="PRK06187.1"/>
    <property type="match status" value="1"/>
</dbReference>
<dbReference type="GO" id="GO:0004467">
    <property type="term" value="F:long-chain fatty acid-CoA ligase activity"/>
    <property type="evidence" value="ECO:0007669"/>
    <property type="project" value="UniProtKB-EC"/>
</dbReference>
<feature type="domain" description="AMP-dependent synthetase/ligase" evidence="3">
    <location>
        <begin position="14"/>
        <end position="381"/>
    </location>
</feature>
<dbReference type="InterPro" id="IPR000873">
    <property type="entry name" value="AMP-dep_synth/lig_dom"/>
</dbReference>
<feature type="domain" description="AMP-binding enzyme C-terminal" evidence="4">
    <location>
        <begin position="431"/>
        <end position="506"/>
    </location>
</feature>
<dbReference type="InterPro" id="IPR025110">
    <property type="entry name" value="AMP-bd_C"/>
</dbReference>
<accession>A0A170PSF2</accession>
<evidence type="ECO:0000256" key="2">
    <source>
        <dbReference type="ARBA" id="ARBA00022598"/>
    </source>
</evidence>
<dbReference type="AlphaFoldDB" id="A0A170PSF2"/>
<keyword evidence="2 5" id="KW-0436">Ligase</keyword>
<dbReference type="InterPro" id="IPR020845">
    <property type="entry name" value="AMP-binding_CS"/>
</dbReference>
<dbReference type="PANTHER" id="PTHR43767:SF1">
    <property type="entry name" value="NONRIBOSOMAL PEPTIDE SYNTHASE PES1 (EUROFUNG)-RELATED"/>
    <property type="match status" value="1"/>
</dbReference>
<reference evidence="5" key="1">
    <citation type="submission" date="2015-10" db="EMBL/GenBank/DDBJ databases">
        <authorList>
            <person name="Gilbert D.G."/>
        </authorList>
    </citation>
    <scope>NUCLEOTIDE SEQUENCE</scope>
</reference>
<sequence>MPGQSINTFDQIIRNNAQMIPDRIASRFDGSVVTYGALNPRLNRIVNALSELGLVKGDRIAFLSRNSHIYIEGILAAARGGFVLTTLNFLLKPDELSYILRHCGAQIIFFQPEFAEAVDAIRSSCPELKYFISLGGPVDFAWDYSSFLADASDKESPVVVYGDDLLLLVYTSGTTGQPKGVALNHQNVCTNVIDSARGVELSDKTVNLNVCPLYHVAAAVFQTLTTYYLGGTSVTLDRFDPVKVLETIEREKITYLFLVPTMLFRMLEVPNADRYDLSSLWRVGYGAAPMPLDRLKRAIALFGSTLFQGYGLTESTANIVILGPEIHDLSASAQDLERLKSCGRAHSGHEISIMDDNGVEVPCREIGEICVRSDSVMVGYWRDPQNTAKVIRDGWLRTADMAYMDEERYIFIVGRKNDMIKRGGEKIYPQEIEEVLFDHPAVLEAAVCGVADPDWGESPRAYIVVRPGYQVSDKDLLAYCLDRLPTFKCPQDVVFLPELPKTSSGKITRTGLQQLNVSSSN</sequence>
<protein>
    <submittedName>
        <fullName evidence="5">Long-chain-fatty-acid--CoA ligase</fullName>
        <ecNumber evidence="5">6.2.1.3</ecNumber>
    </submittedName>
</protein>
<dbReference type="Gene3D" id="3.30.300.30">
    <property type="match status" value="1"/>
</dbReference>
<dbReference type="PROSITE" id="PS00455">
    <property type="entry name" value="AMP_BINDING"/>
    <property type="match status" value="1"/>
</dbReference>
<evidence type="ECO:0000259" key="4">
    <source>
        <dbReference type="Pfam" id="PF13193"/>
    </source>
</evidence>
<evidence type="ECO:0000313" key="5">
    <source>
        <dbReference type="EMBL" id="CUS55006.1"/>
    </source>
</evidence>
<dbReference type="SUPFAM" id="SSF56801">
    <property type="entry name" value="Acetyl-CoA synthetase-like"/>
    <property type="match status" value="1"/>
</dbReference>